<dbReference type="Pfam" id="PF00078">
    <property type="entry name" value="RVT_1"/>
    <property type="match status" value="1"/>
</dbReference>
<dbReference type="PROSITE" id="PS50879">
    <property type="entry name" value="RNASE_H_1"/>
    <property type="match status" value="1"/>
</dbReference>
<comment type="caution">
    <text evidence="4">The sequence shown here is derived from an EMBL/GenBank/DDBJ whole genome shotgun (WGS) entry which is preliminary data.</text>
</comment>
<proteinExistence type="predicted"/>
<evidence type="ECO:0000313" key="4">
    <source>
        <dbReference type="EMBL" id="KAF4686768.1"/>
    </source>
</evidence>
<dbReference type="EMBL" id="JABANP010000209">
    <property type="protein sequence ID" value="KAF4686768.1"/>
    <property type="molecule type" value="Genomic_DNA"/>
</dbReference>
<evidence type="ECO:0000259" key="2">
    <source>
        <dbReference type="PROSITE" id="PS50878"/>
    </source>
</evidence>
<dbReference type="Gene3D" id="3.60.10.10">
    <property type="entry name" value="Endonuclease/exonuclease/phosphatase"/>
    <property type="match status" value="1"/>
</dbReference>
<evidence type="ECO:0000256" key="1">
    <source>
        <dbReference type="SAM" id="MobiDB-lite"/>
    </source>
</evidence>
<dbReference type="Gene3D" id="3.30.420.10">
    <property type="entry name" value="Ribonuclease H-like superfamily/Ribonuclease H"/>
    <property type="match status" value="1"/>
</dbReference>
<dbReference type="InterPro" id="IPR012337">
    <property type="entry name" value="RNaseH-like_sf"/>
</dbReference>
<gene>
    <name evidence="4" type="ORF">FOZ60_004832</name>
</gene>
<dbReference type="InterPro" id="IPR000477">
    <property type="entry name" value="RT_dom"/>
</dbReference>
<dbReference type="PANTHER" id="PTHR19446">
    <property type="entry name" value="REVERSE TRANSCRIPTASES"/>
    <property type="match status" value="1"/>
</dbReference>
<dbReference type="OrthoDB" id="411871at2759"/>
<dbReference type="InterPro" id="IPR036397">
    <property type="entry name" value="RNaseH_sf"/>
</dbReference>
<protein>
    <submittedName>
        <fullName evidence="4">Uncharacterized protein</fullName>
    </submittedName>
</protein>
<evidence type="ECO:0000313" key="5">
    <source>
        <dbReference type="Proteomes" id="UP000541610"/>
    </source>
</evidence>
<dbReference type="InterPro" id="IPR036691">
    <property type="entry name" value="Endo/exonu/phosph_ase_sf"/>
</dbReference>
<dbReference type="CDD" id="cd09276">
    <property type="entry name" value="Rnase_HI_RT_non_LTR"/>
    <property type="match status" value="1"/>
</dbReference>
<sequence>MSQGGPRNTLARIRGRALYDFILEYFLTLINVKTDPLTPTFISRRVTPGGETGFTSIIDLTLATGGVEVVDWKVICGSEDFGDHRPVAYRILLPRRRPVSHAEALPSLLTGYPHHLTDWSRYKEASDALLDLSQLQHLPMTRPETAAAHLLGHIIEQLVQATKRATPYKPRRDPLSTEDPHTGSPRNSQGRRKVNPWWDKTLREKRKELNKFKRDPRASRENVIRCRGEYRALIRQKKQQAYRAFLDSLDKEDKMYEAYKRVKSSLSASATPSLLAGDITPEQTCSKLADQYIGTTAAAQPSLLSGSEASVSRCPNPHDSSMFLGHTPACMISEEEVINSLNAAKGNSDKMGGADGLRWRHFIEASEKLYRLVATLFSWCLAYSIVPDAWRVSLVVFIPKPGRDPTSVSSKRPISLTPVLCKWFERTLLLRASGIQRYLRDKGHQFAYLKQLSPLHAINHIVSFKRTHKRYFCLSVDVKSAFCEIAHSAIDKGLRLAGCPEDVTKWFSAWLETRTGHAFFRGSVASRQATPGVGVPQGSVAGPTLFTTAIEDALETAEIRIKERLVLTLRVNPAAVDVQIVAFADDVTVLVGFRCKVRLSAEEVQDLCQYELTRAFAYTALRMDPSKCQSLTNLRSASEGEGKELRILGVWLNRNDTWIKHLTERIEKSKKIGFALARFARSSFGIGPACILELYRRVMLPVVSYAIEFWGPSLANVSYKRMVNRLGNMAIRTAFRLGKSFPQHLSRTLADCGATSTELLNLAIERQLHREYSVGPRGKALERKWAQELRERAVDATAHHEILGRSTPPTEICPQVRILGKEEAIAAEQGLRNQLVRAYTDGSRKPPEETPNYVPSTEETIGSAAIIYQGGTQRVLRARLPPSATTYQAEQYALVLALGFLIKHAATLPDSTAYLFSDCRSALQSLSTQNRDHWTQVILGRVQALQSLGIDCAFVWIPSHQPEGTIPGNDEADQCANEARLIPNSQMARDVPIPVAHTKSLLTEYIAAEKVKQVQGINDPGLREMVKSQRQRDIVQKVMKYYKNGRVLNLLAGHSKILHYYVSKLKPDHDPGCRVCPGQQHDMAHVVLLCPTYADSRPEWLTGLGSVSITESRFKIFLKFLERIVETAEGNGLGLS</sequence>
<feature type="domain" description="Reverse transcriptase" evidence="2">
    <location>
        <begin position="379"/>
        <end position="652"/>
    </location>
</feature>
<dbReference type="PROSITE" id="PS50878">
    <property type="entry name" value="RT_POL"/>
    <property type="match status" value="1"/>
</dbReference>
<name>A0A7J6NSK5_PEROL</name>
<dbReference type="SUPFAM" id="SSF53098">
    <property type="entry name" value="Ribonuclease H-like"/>
    <property type="match status" value="1"/>
</dbReference>
<feature type="domain" description="RNase H type-1" evidence="3">
    <location>
        <begin position="832"/>
        <end position="981"/>
    </location>
</feature>
<dbReference type="AlphaFoldDB" id="A0A7J6NSK5"/>
<feature type="region of interest" description="Disordered" evidence="1">
    <location>
        <begin position="163"/>
        <end position="199"/>
    </location>
</feature>
<organism evidence="4 5">
    <name type="scientific">Perkinsus olseni</name>
    <name type="common">Perkinsus atlanticus</name>
    <dbReference type="NCBI Taxonomy" id="32597"/>
    <lineage>
        <taxon>Eukaryota</taxon>
        <taxon>Sar</taxon>
        <taxon>Alveolata</taxon>
        <taxon>Perkinsozoa</taxon>
        <taxon>Perkinsea</taxon>
        <taxon>Perkinsida</taxon>
        <taxon>Perkinsidae</taxon>
        <taxon>Perkinsus</taxon>
    </lineage>
</organism>
<dbReference type="GO" id="GO:0003676">
    <property type="term" value="F:nucleic acid binding"/>
    <property type="evidence" value="ECO:0007669"/>
    <property type="project" value="InterPro"/>
</dbReference>
<dbReference type="InterPro" id="IPR002156">
    <property type="entry name" value="RNaseH_domain"/>
</dbReference>
<reference evidence="4 5" key="1">
    <citation type="submission" date="2020-04" db="EMBL/GenBank/DDBJ databases">
        <title>Perkinsus olseni comparative genomics.</title>
        <authorList>
            <person name="Bogema D.R."/>
        </authorList>
    </citation>
    <scope>NUCLEOTIDE SEQUENCE [LARGE SCALE GENOMIC DNA]</scope>
    <source>
        <strain evidence="4">00978-12</strain>
    </source>
</reference>
<dbReference type="GO" id="GO:0004523">
    <property type="term" value="F:RNA-DNA hybrid ribonuclease activity"/>
    <property type="evidence" value="ECO:0007669"/>
    <property type="project" value="InterPro"/>
</dbReference>
<accession>A0A7J6NSK5</accession>
<feature type="compositionally biased region" description="Basic and acidic residues" evidence="1">
    <location>
        <begin position="170"/>
        <end position="181"/>
    </location>
</feature>
<dbReference type="CDD" id="cd01650">
    <property type="entry name" value="RT_nLTR_like"/>
    <property type="match status" value="1"/>
</dbReference>
<evidence type="ECO:0000259" key="3">
    <source>
        <dbReference type="PROSITE" id="PS50879"/>
    </source>
</evidence>
<dbReference type="Proteomes" id="UP000541610">
    <property type="component" value="Unassembled WGS sequence"/>
</dbReference>